<reference evidence="2" key="1">
    <citation type="submission" date="2020-02" db="EMBL/GenBank/DDBJ databases">
        <authorList>
            <person name="Scholz U."/>
            <person name="Mascher M."/>
            <person name="Fiebig A."/>
        </authorList>
    </citation>
    <scope>NUCLEOTIDE SEQUENCE</scope>
</reference>
<feature type="compositionally biased region" description="Low complexity" evidence="1">
    <location>
        <begin position="19"/>
        <end position="31"/>
    </location>
</feature>
<protein>
    <submittedName>
        <fullName evidence="2">Uncharacterized protein</fullName>
    </submittedName>
</protein>
<feature type="region of interest" description="Disordered" evidence="1">
    <location>
        <begin position="1"/>
        <end position="40"/>
    </location>
</feature>
<evidence type="ECO:0000313" key="3">
    <source>
        <dbReference type="Proteomes" id="UP000663760"/>
    </source>
</evidence>
<dbReference type="EMBL" id="LR746277">
    <property type="protein sequence ID" value="CAA7407504.1"/>
    <property type="molecule type" value="Genomic_DNA"/>
</dbReference>
<keyword evidence="3" id="KW-1185">Reference proteome</keyword>
<evidence type="ECO:0000256" key="1">
    <source>
        <dbReference type="SAM" id="MobiDB-lite"/>
    </source>
</evidence>
<organism evidence="2 3">
    <name type="scientific">Spirodela intermedia</name>
    <name type="common">Intermediate duckweed</name>
    <dbReference type="NCBI Taxonomy" id="51605"/>
    <lineage>
        <taxon>Eukaryota</taxon>
        <taxon>Viridiplantae</taxon>
        <taxon>Streptophyta</taxon>
        <taxon>Embryophyta</taxon>
        <taxon>Tracheophyta</taxon>
        <taxon>Spermatophyta</taxon>
        <taxon>Magnoliopsida</taxon>
        <taxon>Liliopsida</taxon>
        <taxon>Araceae</taxon>
        <taxon>Lemnoideae</taxon>
        <taxon>Spirodela</taxon>
    </lineage>
</organism>
<dbReference type="AlphaFoldDB" id="A0A7I8LDX8"/>
<feature type="compositionally biased region" description="Low complexity" evidence="1">
    <location>
        <begin position="1"/>
        <end position="11"/>
    </location>
</feature>
<dbReference type="OrthoDB" id="1702898at2759"/>
<name>A0A7I8LDX8_SPIIN</name>
<evidence type="ECO:0000313" key="2">
    <source>
        <dbReference type="EMBL" id="CAA7407504.1"/>
    </source>
</evidence>
<accession>A0A7I8LDX8</accession>
<proteinExistence type="predicted"/>
<gene>
    <name evidence="2" type="ORF">SI8410_14018182</name>
</gene>
<sequence length="81" mass="8718">MASPRSPSPMTRSRHRRSSAASGRPPALGSARTPAPHAVSAKRTFADWSLHCGRPTMGTPQARLSSVEFHPQCVTKQPTAR</sequence>
<dbReference type="Proteomes" id="UP000663760">
    <property type="component" value="Chromosome 14"/>
</dbReference>